<organism evidence="2 3">
    <name type="scientific">Helicovermis profundi</name>
    <dbReference type="NCBI Taxonomy" id="3065157"/>
    <lineage>
        <taxon>Bacteria</taxon>
        <taxon>Bacillati</taxon>
        <taxon>Bacillota</taxon>
        <taxon>Clostridia</taxon>
        <taxon>Helicovermis</taxon>
    </lineage>
</organism>
<dbReference type="InterPro" id="IPR006675">
    <property type="entry name" value="HDIG_dom"/>
</dbReference>
<dbReference type="CDD" id="cd00077">
    <property type="entry name" value="HDc"/>
    <property type="match status" value="1"/>
</dbReference>
<feature type="domain" description="HD-GYP" evidence="1">
    <location>
        <begin position="115"/>
        <end position="310"/>
    </location>
</feature>
<reference evidence="2 3" key="1">
    <citation type="submission" date="2023-08" db="EMBL/GenBank/DDBJ databases">
        <title>Helicovermis profunda gen. nov., sp. nov., a novel mesophilic, fermentative bacterium within the Bacillota from a deep-sea hydrothermal vent chimney.</title>
        <authorList>
            <person name="Miyazaki U."/>
            <person name="Mizutani D."/>
            <person name="Hashimoto Y."/>
            <person name="Tame A."/>
            <person name="Sawayama S."/>
            <person name="Miyazaki J."/>
            <person name="Takai K."/>
            <person name="Nakagawa S."/>
        </authorList>
    </citation>
    <scope>NUCLEOTIDE SEQUENCE [LARGE SCALE GENOMIC DNA]</scope>
    <source>
        <strain evidence="2 3">S502</strain>
    </source>
</reference>
<dbReference type="PROSITE" id="PS51832">
    <property type="entry name" value="HD_GYP"/>
    <property type="match status" value="1"/>
</dbReference>
<dbReference type="PANTHER" id="PTHR43155">
    <property type="entry name" value="CYCLIC DI-GMP PHOSPHODIESTERASE PA4108-RELATED"/>
    <property type="match status" value="1"/>
</dbReference>
<dbReference type="Pfam" id="PF13487">
    <property type="entry name" value="HD_5"/>
    <property type="match status" value="1"/>
</dbReference>
<protein>
    <submittedName>
        <fullName evidence="2">HD-GYP domain-containing protein</fullName>
    </submittedName>
</protein>
<dbReference type="SUPFAM" id="SSF109604">
    <property type="entry name" value="HD-domain/PDEase-like"/>
    <property type="match status" value="1"/>
</dbReference>
<keyword evidence="3" id="KW-1185">Reference proteome</keyword>
<name>A0AAU9EM06_9FIRM</name>
<dbReference type="RefSeq" id="WP_338534767.1">
    <property type="nucleotide sequence ID" value="NZ_AP028654.1"/>
</dbReference>
<gene>
    <name evidence="2" type="ORF">HLPR_14300</name>
</gene>
<dbReference type="EMBL" id="AP028654">
    <property type="protein sequence ID" value="BEP29099.1"/>
    <property type="molecule type" value="Genomic_DNA"/>
</dbReference>
<dbReference type="Proteomes" id="UP001321786">
    <property type="component" value="Chromosome"/>
</dbReference>
<evidence type="ECO:0000259" key="1">
    <source>
        <dbReference type="PROSITE" id="PS51832"/>
    </source>
</evidence>
<dbReference type="SMART" id="SM00471">
    <property type="entry name" value="HDc"/>
    <property type="match status" value="1"/>
</dbReference>
<dbReference type="Gene3D" id="1.10.3210.10">
    <property type="entry name" value="Hypothetical protein af1432"/>
    <property type="match status" value="1"/>
</dbReference>
<dbReference type="InterPro" id="IPR037522">
    <property type="entry name" value="HD_GYP_dom"/>
</dbReference>
<sequence>MKPARVGEGIIGNKIVEPVFTFNGNMLLNRGTIVNSKVLKKLMGHNINFVYVIEDIKKDIIPINTLEEKRIARAESTIKKVFLDTLHNEKLGVKTLIPEGNLILVEKIIDSILKDLSDSKDILFTLSDLIDTDEYTYKHSINVTVLTILTANSLNYKKNDIKNIALGALLHDIGKIMVKDNLIAKPGKLTEDERNEVMKHSEFGFQIVDSIEKLSFTTKQIIRLHHEKLDGSGYPLGLKGIEIPEYVRIVTICDMFDAMSTNRVYRDKMSIYKVFDILNGESIYRIDTEIYKAVITNICVFPPGSGVILTDDRMGIVANYNRFNPTRPRVRVINTNSNLLKVEIVNLEKELKLFIKDKWDVDEYLEEIRRRKIRNKKILKTNSYIS</sequence>
<dbReference type="PANTHER" id="PTHR43155:SF2">
    <property type="entry name" value="CYCLIC DI-GMP PHOSPHODIESTERASE PA4108"/>
    <property type="match status" value="1"/>
</dbReference>
<proteinExistence type="predicted"/>
<dbReference type="InterPro" id="IPR003607">
    <property type="entry name" value="HD/PDEase_dom"/>
</dbReference>
<accession>A0AAU9EM06</accession>
<dbReference type="KEGG" id="hprf:HLPR_14300"/>
<dbReference type="AlphaFoldDB" id="A0AAU9EM06"/>
<evidence type="ECO:0000313" key="3">
    <source>
        <dbReference type="Proteomes" id="UP001321786"/>
    </source>
</evidence>
<evidence type="ECO:0000313" key="2">
    <source>
        <dbReference type="EMBL" id="BEP29099.1"/>
    </source>
</evidence>
<dbReference type="NCBIfam" id="TIGR00277">
    <property type="entry name" value="HDIG"/>
    <property type="match status" value="1"/>
</dbReference>